<dbReference type="RefSeq" id="WP_061422929.1">
    <property type="nucleotide sequence ID" value="NZ_KQ969062.1"/>
</dbReference>
<dbReference type="InterPro" id="IPR049713">
    <property type="entry name" value="Pr6Pr-like"/>
</dbReference>
<comment type="caution">
    <text evidence="2">The sequence shown here is derived from an EMBL/GenBank/DDBJ whole genome shotgun (WGS) entry which is preliminary data.</text>
</comment>
<feature type="transmembrane region" description="Helical" evidence="1">
    <location>
        <begin position="174"/>
        <end position="198"/>
    </location>
</feature>
<dbReference type="STRING" id="45634.SCRDD08_01327"/>
<evidence type="ECO:0000256" key="1">
    <source>
        <dbReference type="SAM" id="Phobius"/>
    </source>
</evidence>
<reference evidence="2 3" key="1">
    <citation type="submission" date="2016-01" db="EMBL/GenBank/DDBJ databases">
        <title>Highly variable Streptococcus oralis are common among viridans streptococci isolated from primates.</title>
        <authorList>
            <person name="Denapaite D."/>
            <person name="Rieger M."/>
            <person name="Koendgen S."/>
            <person name="Brueckner R."/>
            <person name="Ochigava I."/>
            <person name="Kappeler P."/>
            <person name="Maetz-Rensing K."/>
            <person name="Leendertz F."/>
            <person name="Hakenbeck R."/>
        </authorList>
    </citation>
    <scope>NUCLEOTIDE SEQUENCE [LARGE SCALE GENOMIC DNA]</scope>
    <source>
        <strain evidence="2 3">DD08</strain>
    </source>
</reference>
<dbReference type="EMBL" id="LQRD01000049">
    <property type="protein sequence ID" value="KXT69468.1"/>
    <property type="molecule type" value="Genomic_DNA"/>
</dbReference>
<keyword evidence="1" id="KW-1133">Transmembrane helix</keyword>
<keyword evidence="1" id="KW-0472">Membrane</keyword>
<name>A0A139N0B6_STRCR</name>
<dbReference type="PATRIC" id="fig|45634.12.peg.1383"/>
<dbReference type="AlphaFoldDB" id="A0A139N0B6"/>
<feature type="transmembrane region" description="Helical" evidence="1">
    <location>
        <begin position="33"/>
        <end position="53"/>
    </location>
</feature>
<dbReference type="NCBIfam" id="NF038065">
    <property type="entry name" value="Pr6Pr"/>
    <property type="match status" value="1"/>
</dbReference>
<feature type="transmembrane region" description="Helical" evidence="1">
    <location>
        <begin position="73"/>
        <end position="92"/>
    </location>
</feature>
<feature type="transmembrane region" description="Helical" evidence="1">
    <location>
        <begin position="130"/>
        <end position="154"/>
    </location>
</feature>
<dbReference type="Proteomes" id="UP000070377">
    <property type="component" value="Unassembled WGS sequence"/>
</dbReference>
<accession>A0A139N0B6</accession>
<protein>
    <recommendedName>
        <fullName evidence="4">Pr6Pr family membrane protein</fullName>
    </recommendedName>
</protein>
<gene>
    <name evidence="2" type="ORF">SCRDD08_01327</name>
</gene>
<keyword evidence="1" id="KW-0812">Transmembrane</keyword>
<evidence type="ECO:0000313" key="2">
    <source>
        <dbReference type="EMBL" id="KXT69468.1"/>
    </source>
</evidence>
<sequence length="209" mass="24811">MNKKVIFAYRLLLLILSFVGVYLEITKYGVGMLMYYTVLSNLLVLLFTAYLIFRMWTDNNWESSKLLRVKGGVTMCIMITCVVYHLLLAPIATDFYRLENFLCHYIVPLMFFFDTLVFDKTRQYRWFDPISWTSVPLIYMIFALINGFFLKIDIPNAKDKPFPYFFLNVYKHGWPYVIKMCLIIFVAYLIFGYVFYGIKSISFSKKQKA</sequence>
<evidence type="ECO:0008006" key="4">
    <source>
        <dbReference type="Google" id="ProtNLM"/>
    </source>
</evidence>
<organism evidence="2 3">
    <name type="scientific">Streptococcus cristatus</name>
    <dbReference type="NCBI Taxonomy" id="45634"/>
    <lineage>
        <taxon>Bacteria</taxon>
        <taxon>Bacillati</taxon>
        <taxon>Bacillota</taxon>
        <taxon>Bacilli</taxon>
        <taxon>Lactobacillales</taxon>
        <taxon>Streptococcaceae</taxon>
        <taxon>Streptococcus</taxon>
    </lineage>
</organism>
<evidence type="ECO:0000313" key="3">
    <source>
        <dbReference type="Proteomes" id="UP000070377"/>
    </source>
</evidence>
<proteinExistence type="predicted"/>
<feature type="transmembrane region" description="Helical" evidence="1">
    <location>
        <begin position="98"/>
        <end position="118"/>
    </location>
</feature>